<dbReference type="RefSeq" id="WP_021010747.1">
    <property type="nucleotide sequence ID" value="NZ_ASHR01000026.1"/>
</dbReference>
<keyword evidence="1" id="KW-0732">Signal</keyword>
<keyword evidence="3" id="KW-1185">Reference proteome</keyword>
<organism evidence="2 3">
    <name type="scientific">Agrococcus pavilionensis RW1</name>
    <dbReference type="NCBI Taxonomy" id="1330458"/>
    <lineage>
        <taxon>Bacteria</taxon>
        <taxon>Bacillati</taxon>
        <taxon>Actinomycetota</taxon>
        <taxon>Actinomycetes</taxon>
        <taxon>Micrococcales</taxon>
        <taxon>Microbacteriaceae</taxon>
        <taxon>Agrococcus</taxon>
    </lineage>
</organism>
<dbReference type="PROSITE" id="PS51257">
    <property type="entry name" value="PROKAR_LIPOPROTEIN"/>
    <property type="match status" value="1"/>
</dbReference>
<dbReference type="EMBL" id="ASHR01000026">
    <property type="protein sequence ID" value="ERG64080.1"/>
    <property type="molecule type" value="Genomic_DNA"/>
</dbReference>
<evidence type="ECO:0008006" key="4">
    <source>
        <dbReference type="Google" id="ProtNLM"/>
    </source>
</evidence>
<dbReference type="AlphaFoldDB" id="U1MTT6"/>
<sequence length="181" mass="18792">MARRPLAAALVLAAGALVLTGCIPEPPAIPASPVQPADPDAGAPAGEANAALGETVTVDDNAGDTWSFAVTGIEENPPMEAGSPESGTRFIAFLVDGERVEGGVDFSSLFEMSVIGSDGERYAWEDTLHATAENDIFFAMDDAFTGARALIQLPEGVDPELVVLRSAYGYPAVDDVVVDVR</sequence>
<gene>
    <name evidence="2" type="ORF">L332_06365</name>
</gene>
<comment type="caution">
    <text evidence="2">The sequence shown here is derived from an EMBL/GenBank/DDBJ whole genome shotgun (WGS) entry which is preliminary data.</text>
</comment>
<evidence type="ECO:0000313" key="3">
    <source>
        <dbReference type="Proteomes" id="UP000016462"/>
    </source>
</evidence>
<feature type="signal peptide" evidence="1">
    <location>
        <begin position="1"/>
        <end position="20"/>
    </location>
</feature>
<protein>
    <recommendedName>
        <fullName evidence="4">DUF4352 domain-containing protein</fullName>
    </recommendedName>
</protein>
<evidence type="ECO:0000256" key="1">
    <source>
        <dbReference type="SAM" id="SignalP"/>
    </source>
</evidence>
<dbReference type="OrthoDB" id="5116741at2"/>
<accession>U1MTT6</accession>
<feature type="chain" id="PRO_5039359491" description="DUF4352 domain-containing protein" evidence="1">
    <location>
        <begin position="21"/>
        <end position="181"/>
    </location>
</feature>
<evidence type="ECO:0000313" key="2">
    <source>
        <dbReference type="EMBL" id="ERG64080.1"/>
    </source>
</evidence>
<dbReference type="Proteomes" id="UP000016462">
    <property type="component" value="Unassembled WGS sequence"/>
</dbReference>
<proteinExistence type="predicted"/>
<name>U1MTT6_9MICO</name>
<reference evidence="2 3" key="1">
    <citation type="journal article" date="2013" name="Genome Announc.">
        <title>First draft genome sequence from a member of the genus agrococcus, isolated from modern microbialites.</title>
        <authorList>
            <person name="White R.A.III."/>
            <person name="Grassa C.J."/>
            <person name="Suttle C.A."/>
        </authorList>
    </citation>
    <scope>NUCLEOTIDE SEQUENCE [LARGE SCALE GENOMIC DNA]</scope>
    <source>
        <strain evidence="2 3">RW1</strain>
    </source>
</reference>